<organism evidence="2 3">
    <name type="scientific">Rhynchophorus ferrugineus</name>
    <name type="common">Red palm weevil</name>
    <name type="synonym">Curculio ferrugineus</name>
    <dbReference type="NCBI Taxonomy" id="354439"/>
    <lineage>
        <taxon>Eukaryota</taxon>
        <taxon>Metazoa</taxon>
        <taxon>Ecdysozoa</taxon>
        <taxon>Arthropoda</taxon>
        <taxon>Hexapoda</taxon>
        <taxon>Insecta</taxon>
        <taxon>Pterygota</taxon>
        <taxon>Neoptera</taxon>
        <taxon>Endopterygota</taxon>
        <taxon>Coleoptera</taxon>
        <taxon>Polyphaga</taxon>
        <taxon>Cucujiformia</taxon>
        <taxon>Curculionidae</taxon>
        <taxon>Dryophthorinae</taxon>
        <taxon>Rhynchophorus</taxon>
    </lineage>
</organism>
<evidence type="ECO:0000313" key="3">
    <source>
        <dbReference type="Proteomes" id="UP000625711"/>
    </source>
</evidence>
<sequence length="76" mass="7916">MNQRAPHQEEETEADQGPVYTISGTGRGGEEENEAAGGCEIWSKCMASNVERGGSPGDQGGAVGLLVLGLRLETPE</sequence>
<accession>A0A834IJW3</accession>
<name>A0A834IJW3_RHYFE</name>
<comment type="caution">
    <text evidence="2">The sequence shown here is derived from an EMBL/GenBank/DDBJ whole genome shotgun (WGS) entry which is preliminary data.</text>
</comment>
<reference evidence="2" key="1">
    <citation type="submission" date="2020-08" db="EMBL/GenBank/DDBJ databases">
        <title>Genome sequencing and assembly of the red palm weevil Rhynchophorus ferrugineus.</title>
        <authorList>
            <person name="Dias G.B."/>
            <person name="Bergman C.M."/>
            <person name="Manee M."/>
        </authorList>
    </citation>
    <scope>NUCLEOTIDE SEQUENCE</scope>
    <source>
        <strain evidence="2">AA-2017</strain>
        <tissue evidence="2">Whole larva</tissue>
    </source>
</reference>
<dbReference type="Proteomes" id="UP000625711">
    <property type="component" value="Unassembled WGS sequence"/>
</dbReference>
<dbReference type="AlphaFoldDB" id="A0A834IJW3"/>
<gene>
    <name evidence="2" type="ORF">GWI33_007703</name>
</gene>
<protein>
    <submittedName>
        <fullName evidence="2">Uncharacterized protein</fullName>
    </submittedName>
</protein>
<evidence type="ECO:0000256" key="1">
    <source>
        <dbReference type="SAM" id="MobiDB-lite"/>
    </source>
</evidence>
<proteinExistence type="predicted"/>
<feature type="region of interest" description="Disordered" evidence="1">
    <location>
        <begin position="1"/>
        <end position="35"/>
    </location>
</feature>
<keyword evidence="3" id="KW-1185">Reference proteome</keyword>
<dbReference type="EMBL" id="JAACXV010000377">
    <property type="protein sequence ID" value="KAF7279070.1"/>
    <property type="molecule type" value="Genomic_DNA"/>
</dbReference>
<evidence type="ECO:0000313" key="2">
    <source>
        <dbReference type="EMBL" id="KAF7279070.1"/>
    </source>
</evidence>